<accession>A0A6P8B3B2</accession>
<sequence length="78" mass="8906">MHLQRPGSRCPIRGAARAYRGVHSGARQQLRRHRHLQLCGRKANAIPKQPSQNLGRKPSLDDCTQRTWRTFASFEPSC</sequence>
<reference evidence="2" key="1">
    <citation type="journal article" date="2019" name="Mol. Biol. Evol.">
        <title>Blast fungal genomes show frequent chromosomal changes, gene gains and losses, and effector gene turnover.</title>
        <authorList>
            <person name="Gomez Luciano L.B."/>
            <person name="Jason Tsai I."/>
            <person name="Chuma I."/>
            <person name="Tosa Y."/>
            <person name="Chen Y.H."/>
            <person name="Li J.Y."/>
            <person name="Li M.Y."/>
            <person name="Jade Lu M.Y."/>
            <person name="Nakayashiki H."/>
            <person name="Li W.H."/>
        </authorList>
    </citation>
    <scope>NUCLEOTIDE SEQUENCE</scope>
    <source>
        <strain evidence="2">NI907</strain>
    </source>
</reference>
<organism evidence="1 2">
    <name type="scientific">Pyricularia grisea</name>
    <name type="common">Crabgrass-specific blast fungus</name>
    <name type="synonym">Magnaporthe grisea</name>
    <dbReference type="NCBI Taxonomy" id="148305"/>
    <lineage>
        <taxon>Eukaryota</taxon>
        <taxon>Fungi</taxon>
        <taxon>Dikarya</taxon>
        <taxon>Ascomycota</taxon>
        <taxon>Pezizomycotina</taxon>
        <taxon>Sordariomycetes</taxon>
        <taxon>Sordariomycetidae</taxon>
        <taxon>Magnaporthales</taxon>
        <taxon>Pyriculariaceae</taxon>
        <taxon>Pyricularia</taxon>
    </lineage>
</organism>
<evidence type="ECO:0000313" key="1">
    <source>
        <dbReference type="Proteomes" id="UP000515153"/>
    </source>
</evidence>
<keyword evidence="1" id="KW-1185">Reference proteome</keyword>
<reference evidence="2" key="3">
    <citation type="submission" date="2025-08" db="UniProtKB">
        <authorList>
            <consortium name="RefSeq"/>
        </authorList>
    </citation>
    <scope>IDENTIFICATION</scope>
    <source>
        <strain evidence="2">NI907</strain>
    </source>
</reference>
<dbReference type="RefSeq" id="XP_030981663.1">
    <property type="nucleotide sequence ID" value="XM_031127547.1"/>
</dbReference>
<evidence type="ECO:0000313" key="2">
    <source>
        <dbReference type="RefSeq" id="XP_030981663.1"/>
    </source>
</evidence>
<dbReference type="AlphaFoldDB" id="A0A6P8B3B2"/>
<dbReference type="GeneID" id="41962456"/>
<dbReference type="KEGG" id="pgri:PgNI_07537"/>
<gene>
    <name evidence="2" type="ORF">PgNI_07537</name>
</gene>
<dbReference type="Proteomes" id="UP000515153">
    <property type="component" value="Unplaced"/>
</dbReference>
<protein>
    <submittedName>
        <fullName evidence="2">Uncharacterized protein</fullName>
    </submittedName>
</protein>
<reference evidence="2" key="2">
    <citation type="submission" date="2019-10" db="EMBL/GenBank/DDBJ databases">
        <authorList>
            <consortium name="NCBI Genome Project"/>
        </authorList>
    </citation>
    <scope>NUCLEOTIDE SEQUENCE</scope>
    <source>
        <strain evidence="2">NI907</strain>
    </source>
</reference>
<proteinExistence type="predicted"/>
<name>A0A6P8B3B2_PYRGI</name>